<reference evidence="1" key="1">
    <citation type="submission" date="2020-08" db="EMBL/GenBank/DDBJ databases">
        <title>Multicomponent nature underlies the extraordinary mechanical properties of spider dragline silk.</title>
        <authorList>
            <person name="Kono N."/>
            <person name="Nakamura H."/>
            <person name="Mori M."/>
            <person name="Yoshida Y."/>
            <person name="Ohtoshi R."/>
            <person name="Malay A.D."/>
            <person name="Moran D.A.P."/>
            <person name="Tomita M."/>
            <person name="Numata K."/>
            <person name="Arakawa K."/>
        </authorList>
    </citation>
    <scope>NUCLEOTIDE SEQUENCE</scope>
</reference>
<dbReference type="EMBL" id="BMAU01021272">
    <property type="protein sequence ID" value="GFY07314.1"/>
    <property type="molecule type" value="Genomic_DNA"/>
</dbReference>
<dbReference type="InterPro" id="IPR001888">
    <property type="entry name" value="Transposase_1"/>
</dbReference>
<evidence type="ECO:0000313" key="2">
    <source>
        <dbReference type="Proteomes" id="UP000887159"/>
    </source>
</evidence>
<protein>
    <submittedName>
        <fullName evidence="1">Mariner Mos1 transposase</fullName>
    </submittedName>
</protein>
<evidence type="ECO:0000313" key="1">
    <source>
        <dbReference type="EMBL" id="GFY07314.1"/>
    </source>
</evidence>
<dbReference type="PANTHER" id="PTHR46060">
    <property type="entry name" value="MARINER MOS1 TRANSPOSASE-LIKE PROTEIN"/>
    <property type="match status" value="1"/>
</dbReference>
<dbReference type="AlphaFoldDB" id="A0A8X6VHA4"/>
<accession>A0A8X6VHA4</accession>
<dbReference type="Proteomes" id="UP000887159">
    <property type="component" value="Unassembled WGS sequence"/>
</dbReference>
<proteinExistence type="predicted"/>
<organism evidence="1 2">
    <name type="scientific">Trichonephila clavipes</name>
    <name type="common">Golden silk orbweaver</name>
    <name type="synonym">Nephila clavipes</name>
    <dbReference type="NCBI Taxonomy" id="2585209"/>
    <lineage>
        <taxon>Eukaryota</taxon>
        <taxon>Metazoa</taxon>
        <taxon>Ecdysozoa</taxon>
        <taxon>Arthropoda</taxon>
        <taxon>Chelicerata</taxon>
        <taxon>Arachnida</taxon>
        <taxon>Araneae</taxon>
        <taxon>Araneomorphae</taxon>
        <taxon>Entelegynae</taxon>
        <taxon>Araneoidea</taxon>
        <taxon>Nephilidae</taxon>
        <taxon>Trichonephila</taxon>
    </lineage>
</organism>
<name>A0A8X6VHA4_TRICX</name>
<keyword evidence="2" id="KW-1185">Reference proteome</keyword>
<dbReference type="PANTHER" id="PTHR46060:SF1">
    <property type="entry name" value="MARINER MOS1 TRANSPOSASE-LIKE PROTEIN"/>
    <property type="match status" value="1"/>
</dbReference>
<dbReference type="GO" id="GO:0003676">
    <property type="term" value="F:nucleic acid binding"/>
    <property type="evidence" value="ECO:0007669"/>
    <property type="project" value="InterPro"/>
</dbReference>
<gene>
    <name evidence="1" type="primary">marinerT_30</name>
    <name evidence="1" type="ORF">TNCV_5085011</name>
</gene>
<dbReference type="Pfam" id="PF01359">
    <property type="entry name" value="Transposase_1"/>
    <property type="match status" value="1"/>
</dbReference>
<dbReference type="InterPro" id="IPR036397">
    <property type="entry name" value="RNaseH_sf"/>
</dbReference>
<sequence>MSFLFDHNSPLLVEFLERGTTINAKRYQATLWNLRRAIKSKLPVMLSNGFILLHDYASPHTAYAVKMTFQQFRWETLEHPPYSQDLSTFGFHVFGPLKRAIRGY</sequence>
<dbReference type="Gene3D" id="3.30.420.10">
    <property type="entry name" value="Ribonuclease H-like superfamily/Ribonuclease H"/>
    <property type="match status" value="1"/>
</dbReference>
<comment type="caution">
    <text evidence="1">The sequence shown here is derived from an EMBL/GenBank/DDBJ whole genome shotgun (WGS) entry which is preliminary data.</text>
</comment>
<dbReference type="InterPro" id="IPR052709">
    <property type="entry name" value="Transposase-MT_Hybrid"/>
</dbReference>